<accession>A0A0F9KXV5</accession>
<keyword evidence="1" id="KW-0812">Transmembrane</keyword>
<proteinExistence type="predicted"/>
<keyword evidence="1" id="KW-0472">Membrane</keyword>
<organism evidence="2">
    <name type="scientific">marine sediment metagenome</name>
    <dbReference type="NCBI Taxonomy" id="412755"/>
    <lineage>
        <taxon>unclassified sequences</taxon>
        <taxon>metagenomes</taxon>
        <taxon>ecological metagenomes</taxon>
    </lineage>
</organism>
<evidence type="ECO:0000313" key="2">
    <source>
        <dbReference type="EMBL" id="KKM79666.1"/>
    </source>
</evidence>
<protein>
    <submittedName>
        <fullName evidence="2">Uncharacterized protein</fullName>
    </submittedName>
</protein>
<feature type="transmembrane region" description="Helical" evidence="1">
    <location>
        <begin position="45"/>
        <end position="64"/>
    </location>
</feature>
<sequence length="384" mass="42378">MKTAGVTPAKTKRWAVVIGIGLALYPVHNKWLTDITSIDGQATVFVPALATVVWLMGTCIFLLNHWHDLDWGDRRVYVPLLLIVGAIGLSGVTADSWGERVAPLFMGSSLFALYLVARLLGRDVFIPLAIGVALASFGIIIRGMLYPGLLTGGFVFEGNYDIATGYVLLGAALAMYRWQWGLVGLALVAMFISGSPEAVFVLAVLGAFVLWRRDWSKRLLFVLAPLLLLGGLYFAVGHGQELYAFTVHTIRGDTTAPYPEQMNRSVGNTAVSGRWDVVTMEMGDLQPLGKGYNLTAFSKVEMVHNVPLVIVQQLGWPGILAGLAWLWVTVWCLVKTKWRYVWVLILALSVFDHYIWTQLAPLYWAVVGVSTASTIESDLMFRRE</sequence>
<dbReference type="EMBL" id="LAZR01008303">
    <property type="protein sequence ID" value="KKM79666.1"/>
    <property type="molecule type" value="Genomic_DNA"/>
</dbReference>
<comment type="caution">
    <text evidence="2">The sequence shown here is derived from an EMBL/GenBank/DDBJ whole genome shotgun (WGS) entry which is preliminary data.</text>
</comment>
<dbReference type="AlphaFoldDB" id="A0A0F9KXV5"/>
<feature type="transmembrane region" description="Helical" evidence="1">
    <location>
        <begin position="340"/>
        <end position="356"/>
    </location>
</feature>
<feature type="transmembrane region" description="Helical" evidence="1">
    <location>
        <begin position="314"/>
        <end position="333"/>
    </location>
</feature>
<feature type="transmembrane region" description="Helical" evidence="1">
    <location>
        <begin position="178"/>
        <end position="211"/>
    </location>
</feature>
<feature type="transmembrane region" description="Helical" evidence="1">
    <location>
        <begin position="218"/>
        <end position="236"/>
    </location>
</feature>
<feature type="transmembrane region" description="Helical" evidence="1">
    <location>
        <begin position="124"/>
        <end position="145"/>
    </location>
</feature>
<gene>
    <name evidence="2" type="ORF">LCGC14_1347610</name>
</gene>
<evidence type="ECO:0000256" key="1">
    <source>
        <dbReference type="SAM" id="Phobius"/>
    </source>
</evidence>
<reference evidence="2" key="1">
    <citation type="journal article" date="2015" name="Nature">
        <title>Complex archaea that bridge the gap between prokaryotes and eukaryotes.</title>
        <authorList>
            <person name="Spang A."/>
            <person name="Saw J.H."/>
            <person name="Jorgensen S.L."/>
            <person name="Zaremba-Niedzwiedzka K."/>
            <person name="Martijn J."/>
            <person name="Lind A.E."/>
            <person name="van Eijk R."/>
            <person name="Schleper C."/>
            <person name="Guy L."/>
            <person name="Ettema T.J."/>
        </authorList>
    </citation>
    <scope>NUCLEOTIDE SEQUENCE</scope>
</reference>
<keyword evidence="1" id="KW-1133">Transmembrane helix</keyword>
<name>A0A0F9KXV5_9ZZZZ</name>
<feature type="transmembrane region" description="Helical" evidence="1">
    <location>
        <begin position="76"/>
        <end position="94"/>
    </location>
</feature>